<dbReference type="AlphaFoldDB" id="A0A5C4Y4L3"/>
<proteinExistence type="predicted"/>
<sequence>MRSTPVNKRHAAAKLTLLCAVMALCGCSSLPPGGALAAESGQAQQAQQPIRPGFAAQDTAAQADGRIVVFGLRGSDHVFARYLPSGQPDFSFGTAGEIRLPRSGTGGPAEVLRLTVQADGHLLALGGQTLLRLLPQGQPDPAFGQGGRVTAGLPAVPRALASLPDGGVLVAGGSRELAADSSGPASTLVLTRLLPNGEPDPAFGTAGQVVTALEDSFLASSVWPLADGSILVGGVAVSLDGGTYSRWVVARYNADGVLDTAFGDGGVATVRKDRFAAGRPSDLAVDAAGRVLAAGFLSSGVCTVTRLLGSGQPDPDWAYETVSDLRVLPDGAAPDSGGVPRSVPGVSLALLPGGQMALGGCAQFGSDAAGQPQVRPVLARLDVDGGADPAFGSEGLQDVPDSAQVGVTPQGNLLVGLDPVTQIEP</sequence>
<organism evidence="2 3">
    <name type="scientific">Deinococcus radiopugnans ATCC 19172</name>
    <dbReference type="NCBI Taxonomy" id="585398"/>
    <lineage>
        <taxon>Bacteria</taxon>
        <taxon>Thermotogati</taxon>
        <taxon>Deinococcota</taxon>
        <taxon>Deinococci</taxon>
        <taxon>Deinococcales</taxon>
        <taxon>Deinococcaceae</taxon>
        <taxon>Deinococcus</taxon>
    </lineage>
</organism>
<evidence type="ECO:0000313" key="3">
    <source>
        <dbReference type="Proteomes" id="UP000313988"/>
    </source>
</evidence>
<feature type="signal peptide" evidence="1">
    <location>
        <begin position="1"/>
        <end position="37"/>
    </location>
</feature>
<dbReference type="NCBIfam" id="TIGR02608">
    <property type="entry name" value="delta_60_rpt"/>
    <property type="match status" value="4"/>
</dbReference>
<dbReference type="Pfam" id="PF17164">
    <property type="entry name" value="DUF5122"/>
    <property type="match status" value="2"/>
</dbReference>
<protein>
    <recommendedName>
        <fullName evidence="4">Delta-60 repeat domain-containing protein</fullName>
    </recommendedName>
</protein>
<dbReference type="SUPFAM" id="SSF63829">
    <property type="entry name" value="Calcium-dependent phosphotriesterase"/>
    <property type="match status" value="1"/>
</dbReference>
<dbReference type="Gene3D" id="2.80.10.50">
    <property type="match status" value="2"/>
</dbReference>
<feature type="chain" id="PRO_5022716823" description="Delta-60 repeat domain-containing protein" evidence="1">
    <location>
        <begin position="38"/>
        <end position="425"/>
    </location>
</feature>
<dbReference type="Proteomes" id="UP000313988">
    <property type="component" value="Unassembled WGS sequence"/>
</dbReference>
<comment type="caution">
    <text evidence="2">The sequence shown here is derived from an EMBL/GenBank/DDBJ whole genome shotgun (WGS) entry which is preliminary data.</text>
</comment>
<dbReference type="InterPro" id="IPR013431">
    <property type="entry name" value="Delta_60_rpt"/>
</dbReference>
<dbReference type="EMBL" id="VDMO01000014">
    <property type="protein sequence ID" value="TNM70433.1"/>
    <property type="molecule type" value="Genomic_DNA"/>
</dbReference>
<keyword evidence="1" id="KW-0732">Signal</keyword>
<evidence type="ECO:0000313" key="2">
    <source>
        <dbReference type="EMBL" id="TNM70433.1"/>
    </source>
</evidence>
<gene>
    <name evidence="2" type="ORF">FHR04_13690</name>
</gene>
<reference evidence="2 3" key="1">
    <citation type="submission" date="2019-06" db="EMBL/GenBank/DDBJ databases">
        <title>Genome sequence of Deinococcus radiopugnans ATCC 19172.</title>
        <authorList>
            <person name="Maclea K.S."/>
            <person name="Maynard C.R."/>
        </authorList>
    </citation>
    <scope>NUCLEOTIDE SEQUENCE [LARGE SCALE GENOMIC DNA]</scope>
    <source>
        <strain evidence="2 3">ATCC 19172</strain>
    </source>
</reference>
<dbReference type="OrthoDB" id="9805017at2"/>
<dbReference type="PROSITE" id="PS51257">
    <property type="entry name" value="PROKAR_LIPOPROTEIN"/>
    <property type="match status" value="1"/>
</dbReference>
<accession>A0A5C4Y4L3</accession>
<name>A0A5C4Y4L3_9DEIO</name>
<evidence type="ECO:0000256" key="1">
    <source>
        <dbReference type="SAM" id="SignalP"/>
    </source>
</evidence>
<evidence type="ECO:0008006" key="4">
    <source>
        <dbReference type="Google" id="ProtNLM"/>
    </source>
</evidence>